<dbReference type="EMBL" id="BMOD01000012">
    <property type="protein sequence ID" value="GGJ42332.1"/>
    <property type="molecule type" value="Genomic_DNA"/>
</dbReference>
<protein>
    <recommendedName>
        <fullName evidence="3">Urease accessory protein UreD</fullName>
    </recommendedName>
</protein>
<dbReference type="PANTHER" id="PTHR33643:SF1">
    <property type="entry name" value="UREASE ACCESSORY PROTEIN D"/>
    <property type="match status" value="1"/>
</dbReference>
<dbReference type="Pfam" id="PF01774">
    <property type="entry name" value="UreD"/>
    <property type="match status" value="1"/>
</dbReference>
<dbReference type="RefSeq" id="WP_189003833.1">
    <property type="nucleotide sequence ID" value="NZ_BMOD01000012.1"/>
</dbReference>
<dbReference type="PANTHER" id="PTHR33643">
    <property type="entry name" value="UREASE ACCESSORY PROTEIN D"/>
    <property type="match status" value="1"/>
</dbReference>
<dbReference type="Proteomes" id="UP000632222">
    <property type="component" value="Unassembled WGS sequence"/>
</dbReference>
<reference evidence="5" key="1">
    <citation type="journal article" date="2019" name="Int. J. Syst. Evol. Microbiol.">
        <title>The Global Catalogue of Microorganisms (GCM) 10K type strain sequencing project: providing services to taxonomists for standard genome sequencing and annotation.</title>
        <authorList>
            <consortium name="The Broad Institute Genomics Platform"/>
            <consortium name="The Broad Institute Genome Sequencing Center for Infectious Disease"/>
            <person name="Wu L."/>
            <person name="Ma J."/>
        </authorList>
    </citation>
    <scope>NUCLEOTIDE SEQUENCE [LARGE SCALE GENOMIC DNA]</scope>
    <source>
        <strain evidence="5">JCM 14370</strain>
    </source>
</reference>
<evidence type="ECO:0000256" key="2">
    <source>
        <dbReference type="ARBA" id="ARBA00023186"/>
    </source>
</evidence>
<evidence type="ECO:0000256" key="3">
    <source>
        <dbReference type="HAMAP-Rule" id="MF_01384"/>
    </source>
</evidence>
<accession>A0ABQ2D4H8</accession>
<evidence type="ECO:0000313" key="4">
    <source>
        <dbReference type="EMBL" id="GGJ42332.1"/>
    </source>
</evidence>
<comment type="subunit">
    <text evidence="3">UreD, UreF and UreG form a complex that acts as a GTP-hydrolysis-dependent molecular chaperone, activating the urease apoprotein by helping to assemble the nickel containing metallocenter of UreC. The UreE protein probably delivers the nickel.</text>
</comment>
<evidence type="ECO:0000256" key="1">
    <source>
        <dbReference type="ARBA" id="ARBA00007177"/>
    </source>
</evidence>
<keyword evidence="2 3" id="KW-0143">Chaperone</keyword>
<dbReference type="HAMAP" id="MF_01384">
    <property type="entry name" value="UreD"/>
    <property type="match status" value="1"/>
</dbReference>
<proteinExistence type="inferred from homology"/>
<name>A0ABQ2D4H8_9DEIO</name>
<gene>
    <name evidence="3" type="primary">ureD</name>
    <name evidence="4" type="ORF">GCM10008938_30550</name>
</gene>
<dbReference type="InterPro" id="IPR002669">
    <property type="entry name" value="UreD"/>
</dbReference>
<organism evidence="4 5">
    <name type="scientific">Deinococcus roseus</name>
    <dbReference type="NCBI Taxonomy" id="392414"/>
    <lineage>
        <taxon>Bacteria</taxon>
        <taxon>Thermotogati</taxon>
        <taxon>Deinococcota</taxon>
        <taxon>Deinococci</taxon>
        <taxon>Deinococcales</taxon>
        <taxon>Deinococcaceae</taxon>
        <taxon>Deinococcus</taxon>
    </lineage>
</organism>
<sequence length="261" mass="28981">MHSVLRLEFGLKAGRTVLKQQYASGAMKVVRPFEAGEYALLQIASVTPGIHNGDRYELSVSLQEGAKVILLNQSATKLHGKRAGCALHDIQIQVAGGAHLEYYPGLTIPFMDAHYQQKTRIELAAGAQFGMLESWSAGRLERGEQWEFQSLQSHIQVNLQGKPLYRDAFHLAGHPLEGLTDQHTLWASGFWHGLPVLPAAFQDGAQLAGWGVTRSGGQYFRMLGSDTLEFQRALTAYITERWQVTSGMQIPWKRYASGVFL</sequence>
<keyword evidence="5" id="KW-1185">Reference proteome</keyword>
<comment type="similarity">
    <text evidence="1 3">Belongs to the UreD family.</text>
</comment>
<evidence type="ECO:0000313" key="5">
    <source>
        <dbReference type="Proteomes" id="UP000632222"/>
    </source>
</evidence>
<comment type="function">
    <text evidence="3">Required for maturation of urease via the functional incorporation of the urease nickel metallocenter.</text>
</comment>
<keyword evidence="3" id="KW-0963">Cytoplasm</keyword>
<keyword evidence="3" id="KW-0996">Nickel insertion</keyword>
<comment type="subcellular location">
    <subcellularLocation>
        <location evidence="3">Cytoplasm</location>
    </subcellularLocation>
</comment>
<comment type="caution">
    <text evidence="4">The sequence shown here is derived from an EMBL/GenBank/DDBJ whole genome shotgun (WGS) entry which is preliminary data.</text>
</comment>